<evidence type="ECO:0000256" key="3">
    <source>
        <dbReference type="ARBA" id="ARBA00023125"/>
    </source>
</evidence>
<evidence type="ECO:0000259" key="5">
    <source>
        <dbReference type="PROSITE" id="PS50931"/>
    </source>
</evidence>
<feature type="domain" description="HTH lysR-type" evidence="5">
    <location>
        <begin position="9"/>
        <end position="66"/>
    </location>
</feature>
<evidence type="ECO:0000256" key="1">
    <source>
        <dbReference type="ARBA" id="ARBA00009437"/>
    </source>
</evidence>
<dbReference type="InterPro" id="IPR036390">
    <property type="entry name" value="WH_DNA-bd_sf"/>
</dbReference>
<dbReference type="Gene3D" id="3.40.190.290">
    <property type="match status" value="1"/>
</dbReference>
<evidence type="ECO:0000256" key="4">
    <source>
        <dbReference type="ARBA" id="ARBA00023163"/>
    </source>
</evidence>
<dbReference type="Gene3D" id="1.10.10.10">
    <property type="entry name" value="Winged helix-like DNA-binding domain superfamily/Winged helix DNA-binding domain"/>
    <property type="match status" value="1"/>
</dbReference>
<dbReference type="PANTHER" id="PTHR30346">
    <property type="entry name" value="TRANSCRIPTIONAL DUAL REGULATOR HCAR-RELATED"/>
    <property type="match status" value="1"/>
</dbReference>
<dbReference type="InterPro" id="IPR000847">
    <property type="entry name" value="LysR_HTH_N"/>
</dbReference>
<evidence type="ECO:0000313" key="7">
    <source>
        <dbReference type="Proteomes" id="UP001500016"/>
    </source>
</evidence>
<sequence>MKKIGGGTMDLLQLRYFRTVARYEHMSRAADELHVSQPSLSRTVARLEAELGTPLFDREGRRIRLNQYGAVFLRHVERALSELDDGRRALREARGGGLGKVSVACETLLTIAGLLARFRAAFPRADVRLFQADAAEMERRLRAREVDFCVASQALTGPDLDSVELMREEVLLAVPLGHRLAGRESVTIAEIAEESFVATRPGNWQRALLDRLFAAEGRTPEVTCEGDEPGATQDLISAGLGIGLVPAMSHQVARQVGTHAPVAWTRVDAPDCHRVLTLVWRRGAHLSEAGRAFREFTTGRSLRSMLHPGLQ</sequence>
<organism evidence="6 7">
    <name type="scientific">Streptomyces albiaxialis</name>
    <dbReference type="NCBI Taxonomy" id="329523"/>
    <lineage>
        <taxon>Bacteria</taxon>
        <taxon>Bacillati</taxon>
        <taxon>Actinomycetota</taxon>
        <taxon>Actinomycetes</taxon>
        <taxon>Kitasatosporales</taxon>
        <taxon>Streptomycetaceae</taxon>
        <taxon>Streptomyces</taxon>
    </lineage>
</organism>
<accession>A0ABN2WMU9</accession>
<keyword evidence="7" id="KW-1185">Reference proteome</keyword>
<dbReference type="InterPro" id="IPR005119">
    <property type="entry name" value="LysR_subst-bd"/>
</dbReference>
<evidence type="ECO:0000256" key="2">
    <source>
        <dbReference type="ARBA" id="ARBA00023015"/>
    </source>
</evidence>
<dbReference type="Pfam" id="PF00126">
    <property type="entry name" value="HTH_1"/>
    <property type="match status" value="1"/>
</dbReference>
<keyword evidence="2" id="KW-0805">Transcription regulation</keyword>
<dbReference type="PROSITE" id="PS50931">
    <property type="entry name" value="HTH_LYSR"/>
    <property type="match status" value="1"/>
</dbReference>
<name>A0ABN2WMU9_9ACTN</name>
<dbReference type="InterPro" id="IPR036388">
    <property type="entry name" value="WH-like_DNA-bd_sf"/>
</dbReference>
<dbReference type="PANTHER" id="PTHR30346:SF28">
    <property type="entry name" value="HTH-TYPE TRANSCRIPTIONAL REGULATOR CYNR"/>
    <property type="match status" value="1"/>
</dbReference>
<dbReference type="EMBL" id="BAAAPE010000016">
    <property type="protein sequence ID" value="GAA2095623.1"/>
    <property type="molecule type" value="Genomic_DNA"/>
</dbReference>
<dbReference type="PRINTS" id="PR00039">
    <property type="entry name" value="HTHLYSR"/>
</dbReference>
<proteinExistence type="inferred from homology"/>
<keyword evidence="4" id="KW-0804">Transcription</keyword>
<protein>
    <submittedName>
        <fullName evidence="6">LysR substrate-binding domain-containing protein</fullName>
    </submittedName>
</protein>
<dbReference type="SUPFAM" id="SSF46785">
    <property type="entry name" value="Winged helix' DNA-binding domain"/>
    <property type="match status" value="1"/>
</dbReference>
<keyword evidence="3" id="KW-0238">DNA-binding</keyword>
<gene>
    <name evidence="6" type="ORF">GCM10009801_64610</name>
</gene>
<comment type="caution">
    <text evidence="6">The sequence shown here is derived from an EMBL/GenBank/DDBJ whole genome shotgun (WGS) entry which is preliminary data.</text>
</comment>
<reference evidence="6 7" key="1">
    <citation type="journal article" date="2019" name="Int. J. Syst. Evol. Microbiol.">
        <title>The Global Catalogue of Microorganisms (GCM) 10K type strain sequencing project: providing services to taxonomists for standard genome sequencing and annotation.</title>
        <authorList>
            <consortium name="The Broad Institute Genomics Platform"/>
            <consortium name="The Broad Institute Genome Sequencing Center for Infectious Disease"/>
            <person name="Wu L."/>
            <person name="Ma J."/>
        </authorList>
    </citation>
    <scope>NUCLEOTIDE SEQUENCE [LARGE SCALE GENOMIC DNA]</scope>
    <source>
        <strain evidence="6 7">JCM 15478</strain>
    </source>
</reference>
<dbReference type="Pfam" id="PF03466">
    <property type="entry name" value="LysR_substrate"/>
    <property type="match status" value="1"/>
</dbReference>
<evidence type="ECO:0000313" key="6">
    <source>
        <dbReference type="EMBL" id="GAA2095623.1"/>
    </source>
</evidence>
<dbReference type="SUPFAM" id="SSF53850">
    <property type="entry name" value="Periplasmic binding protein-like II"/>
    <property type="match status" value="1"/>
</dbReference>
<comment type="similarity">
    <text evidence="1">Belongs to the LysR transcriptional regulatory family.</text>
</comment>
<dbReference type="Proteomes" id="UP001500016">
    <property type="component" value="Unassembled WGS sequence"/>
</dbReference>